<evidence type="ECO:0000256" key="4">
    <source>
        <dbReference type="ARBA" id="ARBA00022692"/>
    </source>
</evidence>
<evidence type="ECO:0000256" key="8">
    <source>
        <dbReference type="SAM" id="Phobius"/>
    </source>
</evidence>
<proteinExistence type="inferred from homology"/>
<dbReference type="PANTHER" id="PTHR30329">
    <property type="entry name" value="STATOR ELEMENT OF FLAGELLAR MOTOR COMPLEX"/>
    <property type="match status" value="1"/>
</dbReference>
<dbReference type="RefSeq" id="WP_230468031.1">
    <property type="nucleotide sequence ID" value="NZ_SMCR01000005.1"/>
</dbReference>
<keyword evidence="5 8" id="KW-1133">Transmembrane helix</keyword>
<evidence type="ECO:0000259" key="9">
    <source>
        <dbReference type="PROSITE" id="PS51123"/>
    </source>
</evidence>
<keyword evidence="3" id="KW-1003">Cell membrane</keyword>
<keyword evidence="11" id="KW-1185">Reference proteome</keyword>
<dbReference type="CDD" id="cd07185">
    <property type="entry name" value="OmpA_C-like"/>
    <property type="match status" value="1"/>
</dbReference>
<evidence type="ECO:0000313" key="11">
    <source>
        <dbReference type="Proteomes" id="UP000295719"/>
    </source>
</evidence>
<gene>
    <name evidence="10" type="ORF">EDC52_105130</name>
</gene>
<dbReference type="AlphaFoldDB" id="A0A4R3YRN3"/>
<evidence type="ECO:0000256" key="3">
    <source>
        <dbReference type="ARBA" id="ARBA00022475"/>
    </source>
</evidence>
<feature type="transmembrane region" description="Helical" evidence="8">
    <location>
        <begin position="27"/>
        <end position="46"/>
    </location>
</feature>
<dbReference type="PROSITE" id="PS51123">
    <property type="entry name" value="OMPA_2"/>
    <property type="match status" value="1"/>
</dbReference>
<keyword evidence="6 7" id="KW-0472">Membrane</keyword>
<keyword evidence="4 8" id="KW-0812">Transmembrane</keyword>
<reference evidence="10 11" key="1">
    <citation type="submission" date="2019-03" db="EMBL/GenBank/DDBJ databases">
        <title>Genomic Encyclopedia of Type Strains, Phase IV (KMG-IV): sequencing the most valuable type-strain genomes for metagenomic binning, comparative biology and taxonomic classification.</title>
        <authorList>
            <person name="Goeker M."/>
        </authorList>
    </citation>
    <scope>NUCLEOTIDE SEQUENCE [LARGE SCALE GENOMIC DNA]</scope>
    <source>
        <strain evidence="10 11">DSM 19580</strain>
    </source>
</reference>
<comment type="similarity">
    <text evidence="2">Belongs to the MotB family.</text>
</comment>
<feature type="domain" description="OmpA-like" evidence="9">
    <location>
        <begin position="145"/>
        <end position="266"/>
    </location>
</feature>
<name>A0A4R3YRN3_9GAMM</name>
<evidence type="ECO:0000313" key="10">
    <source>
        <dbReference type="EMBL" id="TCV95527.1"/>
    </source>
</evidence>
<dbReference type="SUPFAM" id="SSF103088">
    <property type="entry name" value="OmpA-like"/>
    <property type="match status" value="1"/>
</dbReference>
<dbReference type="InterPro" id="IPR050330">
    <property type="entry name" value="Bact_OuterMem_StrucFunc"/>
</dbReference>
<comment type="caution">
    <text evidence="10">The sequence shown here is derived from an EMBL/GenBank/DDBJ whole genome shotgun (WGS) entry which is preliminary data.</text>
</comment>
<dbReference type="Proteomes" id="UP000295719">
    <property type="component" value="Unassembled WGS sequence"/>
</dbReference>
<evidence type="ECO:0000256" key="6">
    <source>
        <dbReference type="ARBA" id="ARBA00023136"/>
    </source>
</evidence>
<protein>
    <submittedName>
        <fullName evidence="10">Chemotaxis protein MotB</fullName>
    </submittedName>
</protein>
<dbReference type="Gene3D" id="3.30.1330.60">
    <property type="entry name" value="OmpA-like domain"/>
    <property type="match status" value="1"/>
</dbReference>
<evidence type="ECO:0000256" key="5">
    <source>
        <dbReference type="ARBA" id="ARBA00022989"/>
    </source>
</evidence>
<dbReference type="GO" id="GO:0005886">
    <property type="term" value="C:plasma membrane"/>
    <property type="evidence" value="ECO:0007669"/>
    <property type="project" value="UniProtKB-SubCell"/>
</dbReference>
<evidence type="ECO:0000256" key="7">
    <source>
        <dbReference type="PROSITE-ProRule" id="PRU00473"/>
    </source>
</evidence>
<dbReference type="NCBIfam" id="NF006548">
    <property type="entry name" value="PRK09041.1"/>
    <property type="match status" value="1"/>
</dbReference>
<dbReference type="Pfam" id="PF13677">
    <property type="entry name" value="MotB_plug"/>
    <property type="match status" value="1"/>
</dbReference>
<evidence type="ECO:0000256" key="2">
    <source>
        <dbReference type="ARBA" id="ARBA00008914"/>
    </source>
</evidence>
<dbReference type="PANTHER" id="PTHR30329:SF18">
    <property type="entry name" value="MOTILITY PROTEIN B"/>
    <property type="match status" value="1"/>
</dbReference>
<sequence length="475" mass="50586">MKKSHPIIIVKKRKSPKTAHHGGTWKIAYADFMTAMMAFFLVMWLLSSSSPEERKQVADYFKMPLHTALAQGNRFTISDNIIPGGGSDIIKQEGEVTKYSRSQERTRDRQRLRKTQQRLEQMIRSDPRLRQLQPNLNIKMLDEGLRIQIVDSKNRPMFLTGSKQVAPYMRDILRLIAPVLNDVPNLISLSGHTDSKQYANGERSYSNWELSADRANASRRELVEGGLHIGKILRVMGMGDVLKMPGTAESDNISQRRISIVVLTREAEQKILSVQEADQATLSEDMPETVRDRLEDTLNIPEPKTVGLPAAGSAASTLSTPAAQSTSAPVVIPTIPLTAATGLVQVPGTTPAAASGLVQVPGAAPTAVSGLVQVPGTTPTAASGLVPVPGAAPTAQLAPSPDAYRVISSLPAPGQLVALPGLPAAAAAEGIVGEHASHLTPSPPTNAGIMPGEGIDLVIGADESAHVTNPSSPQG</sequence>
<accession>A0A4R3YRN3</accession>
<organism evidence="10 11">
    <name type="scientific">Biostraticola tofi</name>
    <dbReference type="NCBI Taxonomy" id="466109"/>
    <lineage>
        <taxon>Bacteria</taxon>
        <taxon>Pseudomonadati</taxon>
        <taxon>Pseudomonadota</taxon>
        <taxon>Gammaproteobacteria</taxon>
        <taxon>Enterobacterales</taxon>
        <taxon>Bruguierivoracaceae</taxon>
        <taxon>Biostraticola</taxon>
    </lineage>
</organism>
<dbReference type="InterPro" id="IPR036737">
    <property type="entry name" value="OmpA-like_sf"/>
</dbReference>
<dbReference type="InterPro" id="IPR006665">
    <property type="entry name" value="OmpA-like"/>
</dbReference>
<dbReference type="InterPro" id="IPR025713">
    <property type="entry name" value="MotB-like_N_dom"/>
</dbReference>
<dbReference type="Pfam" id="PF00691">
    <property type="entry name" value="OmpA"/>
    <property type="match status" value="1"/>
</dbReference>
<comment type="subcellular location">
    <subcellularLocation>
        <location evidence="1">Cell membrane</location>
        <topology evidence="1">Single-pass membrane protein</topology>
    </subcellularLocation>
</comment>
<dbReference type="EMBL" id="SMCR01000005">
    <property type="protein sequence ID" value="TCV95527.1"/>
    <property type="molecule type" value="Genomic_DNA"/>
</dbReference>
<evidence type="ECO:0000256" key="1">
    <source>
        <dbReference type="ARBA" id="ARBA00004162"/>
    </source>
</evidence>